<dbReference type="AlphaFoldDB" id="A0A0E0BGU5"/>
<feature type="region of interest" description="Disordered" evidence="1">
    <location>
        <begin position="25"/>
        <end position="95"/>
    </location>
</feature>
<reference evidence="2" key="2">
    <citation type="submission" date="2018-05" db="EMBL/GenBank/DDBJ databases">
        <title>OgluRS3 (Oryza glumaepatula Reference Sequence Version 3).</title>
        <authorList>
            <person name="Zhang J."/>
            <person name="Kudrna D."/>
            <person name="Lee S."/>
            <person name="Talag J."/>
            <person name="Welchert J."/>
            <person name="Wing R.A."/>
        </authorList>
    </citation>
    <scope>NUCLEOTIDE SEQUENCE [LARGE SCALE GENOMIC DNA]</scope>
</reference>
<accession>A0A0E0BGU5</accession>
<reference evidence="2" key="1">
    <citation type="submission" date="2015-04" db="UniProtKB">
        <authorList>
            <consortium name="EnsemblPlants"/>
        </authorList>
    </citation>
    <scope>IDENTIFICATION</scope>
</reference>
<keyword evidence="3" id="KW-1185">Reference proteome</keyword>
<dbReference type="HOGENOM" id="CLU_1799463_0_0_1"/>
<protein>
    <submittedName>
        <fullName evidence="2">Uncharacterized protein</fullName>
    </submittedName>
</protein>
<proteinExistence type="predicted"/>
<dbReference type="Proteomes" id="UP000026961">
    <property type="component" value="Chromosome 11"/>
</dbReference>
<evidence type="ECO:0000256" key="1">
    <source>
        <dbReference type="SAM" id="MobiDB-lite"/>
    </source>
</evidence>
<dbReference type="Gramene" id="OGLUM11G06830.1">
    <property type="protein sequence ID" value="OGLUM11G06830.1"/>
    <property type="gene ID" value="OGLUM11G06830"/>
</dbReference>
<sequence length="144" mass="15247">MGRALGAAAERGLLLFAAGCRELGAGSNRRDDGEAGSASSTTWEAGGRQLRRRRRRLSEATRGRRRRRLSEATARERRRRGADPVPPPSPPAAAAAKGWMVVAVLGRTEAYPAALGSSSAWEGWRGADPPTAIHALPPSSPLTV</sequence>
<name>A0A0E0BGU5_9ORYZ</name>
<organism evidence="2">
    <name type="scientific">Oryza glumipatula</name>
    <dbReference type="NCBI Taxonomy" id="40148"/>
    <lineage>
        <taxon>Eukaryota</taxon>
        <taxon>Viridiplantae</taxon>
        <taxon>Streptophyta</taxon>
        <taxon>Embryophyta</taxon>
        <taxon>Tracheophyta</taxon>
        <taxon>Spermatophyta</taxon>
        <taxon>Magnoliopsida</taxon>
        <taxon>Liliopsida</taxon>
        <taxon>Poales</taxon>
        <taxon>Poaceae</taxon>
        <taxon>BOP clade</taxon>
        <taxon>Oryzoideae</taxon>
        <taxon>Oryzeae</taxon>
        <taxon>Oryzinae</taxon>
        <taxon>Oryza</taxon>
    </lineage>
</organism>
<dbReference type="EnsemblPlants" id="OGLUM11G06830.1">
    <property type="protein sequence ID" value="OGLUM11G06830.1"/>
    <property type="gene ID" value="OGLUM11G06830"/>
</dbReference>
<evidence type="ECO:0000313" key="2">
    <source>
        <dbReference type="EnsemblPlants" id="OGLUM11G06830.1"/>
    </source>
</evidence>
<evidence type="ECO:0000313" key="3">
    <source>
        <dbReference type="Proteomes" id="UP000026961"/>
    </source>
</evidence>
<feature type="region of interest" description="Disordered" evidence="1">
    <location>
        <begin position="116"/>
        <end position="144"/>
    </location>
</feature>